<keyword evidence="3" id="KW-1185">Reference proteome</keyword>
<evidence type="ECO:0000313" key="3">
    <source>
        <dbReference type="Proteomes" id="UP000575083"/>
    </source>
</evidence>
<organism evidence="2 3">
    <name type="scientific">Acidovorax soli</name>
    <dbReference type="NCBI Taxonomy" id="592050"/>
    <lineage>
        <taxon>Bacteria</taxon>
        <taxon>Pseudomonadati</taxon>
        <taxon>Pseudomonadota</taxon>
        <taxon>Betaproteobacteria</taxon>
        <taxon>Burkholderiales</taxon>
        <taxon>Comamonadaceae</taxon>
        <taxon>Acidovorax</taxon>
    </lineage>
</organism>
<dbReference type="Proteomes" id="UP000575083">
    <property type="component" value="Unassembled WGS sequence"/>
</dbReference>
<reference evidence="2 3" key="1">
    <citation type="submission" date="2020-08" db="EMBL/GenBank/DDBJ databases">
        <title>Functional genomics of gut bacteria from endangered species of beetles.</title>
        <authorList>
            <person name="Carlos-Shanley C."/>
        </authorList>
    </citation>
    <scope>NUCLEOTIDE SEQUENCE [LARGE SCALE GENOMIC DNA]</scope>
    <source>
        <strain evidence="2 3">S00198</strain>
    </source>
</reference>
<comment type="caution">
    <text evidence="2">The sequence shown here is derived from an EMBL/GenBank/DDBJ whole genome shotgun (WGS) entry which is preliminary data.</text>
</comment>
<feature type="chain" id="PRO_5030619094" description="PXPV repeat-containing protein" evidence="1">
    <location>
        <begin position="30"/>
        <end position="116"/>
    </location>
</feature>
<sequence length="116" mass="12271">MTKTRSIQSMAAAAGVALALFAAAGSAHARSDVNWSIGLSSPGVVVGVGNGYPVYSAPAPVYYAPRPVYTAPAPVYYAPPPPVYYAPPPPVYYYRGGGYGHRHHHGHGHGHGRWDR</sequence>
<proteinExistence type="predicted"/>
<gene>
    <name evidence="2" type="ORF">HNP48_007023</name>
</gene>
<evidence type="ECO:0000256" key="1">
    <source>
        <dbReference type="SAM" id="SignalP"/>
    </source>
</evidence>
<dbReference type="AlphaFoldDB" id="A0A7X0PM17"/>
<evidence type="ECO:0008006" key="4">
    <source>
        <dbReference type="Google" id="ProtNLM"/>
    </source>
</evidence>
<protein>
    <recommendedName>
        <fullName evidence="4">PXPV repeat-containing protein</fullName>
    </recommendedName>
</protein>
<feature type="signal peptide" evidence="1">
    <location>
        <begin position="1"/>
        <end position="29"/>
    </location>
</feature>
<dbReference type="EMBL" id="JACHLK010000035">
    <property type="protein sequence ID" value="MBB6564296.1"/>
    <property type="molecule type" value="Genomic_DNA"/>
</dbReference>
<accession>A0A7X0PM17</accession>
<name>A0A7X0PM17_9BURK</name>
<keyword evidence="1" id="KW-0732">Signal</keyword>
<evidence type="ECO:0000313" key="2">
    <source>
        <dbReference type="EMBL" id="MBB6564296.1"/>
    </source>
</evidence>
<dbReference type="RefSeq" id="WP_184866185.1">
    <property type="nucleotide sequence ID" value="NZ_JACHLK010000035.1"/>
</dbReference>